<keyword evidence="2" id="KW-1133">Transmembrane helix</keyword>
<accession>A0A087T6S8</accession>
<keyword evidence="2" id="KW-0472">Membrane</keyword>
<protein>
    <recommendedName>
        <fullName evidence="6">TPM domain-containing protein</fullName>
    </recommendedName>
</protein>
<dbReference type="OMA" id="SGWFYQG"/>
<proteinExistence type="predicted"/>
<evidence type="ECO:0000256" key="2">
    <source>
        <dbReference type="SAM" id="Phobius"/>
    </source>
</evidence>
<feature type="transmembrane region" description="Helical" evidence="2">
    <location>
        <begin position="192"/>
        <end position="214"/>
    </location>
</feature>
<evidence type="ECO:0000256" key="1">
    <source>
        <dbReference type="SAM" id="MobiDB-lite"/>
    </source>
</evidence>
<dbReference type="GO" id="GO:0005892">
    <property type="term" value="C:acetylcholine-gated channel complex"/>
    <property type="evidence" value="ECO:0007669"/>
    <property type="project" value="InterPro"/>
</dbReference>
<keyword evidence="2" id="KW-0812">Transmembrane</keyword>
<dbReference type="InterPro" id="IPR033438">
    <property type="entry name" value="MOLO1"/>
</dbReference>
<keyword evidence="3" id="KW-0732">Signal</keyword>
<sequence length="314" mass="35891">MFLIAMFLCLWLAFVTGNVEFPNPQIEWRMCGRPEPSFICDPEFILDRGNVERLDELANVFRRSTTCLCPSCPSNAGVSIGIFIRSNVTEETLMRYQTGPAIAEMLRKRWNLGKCDDDILIILLTHQNISDFSMGSAVRKILSEQTAMEILKECRIHFASGWFYQGLESVVNSFNDVIVQIQKEQKQSYRGLMVGIALGFGVLLILAVVAFVILHYQSRISKQRCSDIYESMPKLNNSNKFPVERGQEYQLQKLNEPNTSDEDGDDNYEETSYNQNTFTASSVFHARMQRQLSDVTEESSDDSEIIMENRDNIP</sequence>
<keyword evidence="5" id="KW-1185">Reference proteome</keyword>
<dbReference type="EMBL" id="KK113697">
    <property type="protein sequence ID" value="KFM60817.1"/>
    <property type="molecule type" value="Genomic_DNA"/>
</dbReference>
<organism evidence="4 5">
    <name type="scientific">Stegodyphus mimosarum</name>
    <name type="common">African social velvet spider</name>
    <dbReference type="NCBI Taxonomy" id="407821"/>
    <lineage>
        <taxon>Eukaryota</taxon>
        <taxon>Metazoa</taxon>
        <taxon>Ecdysozoa</taxon>
        <taxon>Arthropoda</taxon>
        <taxon>Chelicerata</taxon>
        <taxon>Arachnida</taxon>
        <taxon>Araneae</taxon>
        <taxon>Araneomorphae</taxon>
        <taxon>Entelegynae</taxon>
        <taxon>Eresoidea</taxon>
        <taxon>Eresidae</taxon>
        <taxon>Stegodyphus</taxon>
    </lineage>
</organism>
<evidence type="ECO:0008006" key="6">
    <source>
        <dbReference type="Google" id="ProtNLM"/>
    </source>
</evidence>
<dbReference type="AlphaFoldDB" id="A0A087T6S8"/>
<reference evidence="4 5" key="1">
    <citation type="submission" date="2013-11" db="EMBL/GenBank/DDBJ databases">
        <title>Genome sequencing of Stegodyphus mimosarum.</title>
        <authorList>
            <person name="Bechsgaard J."/>
        </authorList>
    </citation>
    <scope>NUCLEOTIDE SEQUENCE [LARGE SCALE GENOMIC DNA]</scope>
</reference>
<evidence type="ECO:0000313" key="5">
    <source>
        <dbReference type="Proteomes" id="UP000054359"/>
    </source>
</evidence>
<feature type="region of interest" description="Disordered" evidence="1">
    <location>
        <begin position="291"/>
        <end position="314"/>
    </location>
</feature>
<feature type="compositionally biased region" description="Acidic residues" evidence="1">
    <location>
        <begin position="259"/>
        <end position="269"/>
    </location>
</feature>
<name>A0A087T6S8_STEMI</name>
<evidence type="ECO:0000313" key="4">
    <source>
        <dbReference type="EMBL" id="KFM60817.1"/>
    </source>
</evidence>
<feature type="compositionally biased region" description="Acidic residues" evidence="1">
    <location>
        <begin position="295"/>
        <end position="305"/>
    </location>
</feature>
<feature type="chain" id="PRO_5001829379" description="TPM domain-containing protein" evidence="3">
    <location>
        <begin position="18"/>
        <end position="314"/>
    </location>
</feature>
<feature type="region of interest" description="Disordered" evidence="1">
    <location>
        <begin position="250"/>
        <end position="272"/>
    </location>
</feature>
<dbReference type="Proteomes" id="UP000054359">
    <property type="component" value="Unassembled WGS sequence"/>
</dbReference>
<gene>
    <name evidence="4" type="ORF">X975_12087</name>
</gene>
<evidence type="ECO:0000256" key="3">
    <source>
        <dbReference type="SAM" id="SignalP"/>
    </source>
</evidence>
<dbReference type="OrthoDB" id="8062037at2759"/>
<dbReference type="Gene3D" id="3.10.310.50">
    <property type="match status" value="1"/>
</dbReference>
<feature type="signal peptide" evidence="3">
    <location>
        <begin position="1"/>
        <end position="17"/>
    </location>
</feature>
<dbReference type="PANTHER" id="PTHR33748:SF5">
    <property type="entry name" value="GROUND-LIKE DOMAIN-CONTAINING PROTEIN"/>
    <property type="match status" value="1"/>
</dbReference>
<dbReference type="PANTHER" id="PTHR33748">
    <property type="entry name" value="PROTEIN CBG04600"/>
    <property type="match status" value="1"/>
</dbReference>
<feature type="non-terminal residue" evidence="4">
    <location>
        <position position="314"/>
    </location>
</feature>
<dbReference type="Pfam" id="PF17175">
    <property type="entry name" value="MOLO1"/>
    <property type="match status" value="1"/>
</dbReference>